<feature type="region of interest" description="Disordered" evidence="1">
    <location>
        <begin position="397"/>
        <end position="458"/>
    </location>
</feature>
<feature type="compositionally biased region" description="Polar residues" evidence="1">
    <location>
        <begin position="362"/>
        <end position="374"/>
    </location>
</feature>
<feature type="compositionally biased region" description="Basic residues" evidence="1">
    <location>
        <begin position="108"/>
        <end position="118"/>
    </location>
</feature>
<sequence>MDIRKWLDETVQPEVTRESIKSSRKAEPARKKRFISDSSLLEAPSPRRQTPEDQPDVCSEDSQASNSSGAYERKPRRKTRPEHFELSSKVTVEERGGHAHNRKGESKKTRRKSKRKKSDKTGSGVMQNFHAQNVTGDRLTLKPQLGIFNKGRTSTAIKGRGSDLRAVPDLVFSEMKFLQKQPELNPQSVIPKKKRKKDHLQTKEGEISAFFTSVQPALSENNGNTLLKDDRPNHDNLLEVKGRGRERSSMVDAAMPTIEMDGKTSYLGFGSRGPRHESTSYMSWSESIRAPSTTLAHPRVEAVARADQLNPSIQDGQELEFDEKDTPFKRPAPRSVNRRRTDTSAECFGVSSMAPSHHRVSRSQSYPQHTSSPRRVNLVDRSAKFQSMDTVCPPSSMPPFLPGRASVDVHQAQPTSSTKHTRSRTIPFSDVNNLTEHQQQDPNGDYNGTDIEPQTSSDLGRVLQQCNDTYERRQAVTPRRRNTERIDQSYSTSRAARQAHMDMYPTTRPVHSVRFADTMYRAPVLPNFAGPSIYEQQAHRQQPPMQPFAAKGVDQGSYPIEREYFDENGEMLDDEQNWEGLPEPTSYGLEGEHGIYGVEETYVAEDVAQHLVSNGSVVAPGFWRPNRLY</sequence>
<feature type="compositionally biased region" description="Basic and acidic residues" evidence="1">
    <location>
        <begin position="81"/>
        <end position="107"/>
    </location>
</feature>
<feature type="compositionally biased region" description="Polar residues" evidence="1">
    <location>
        <begin position="60"/>
        <end position="69"/>
    </location>
</feature>
<feature type="compositionally biased region" description="Polar residues" evidence="1">
    <location>
        <begin position="412"/>
        <end position="442"/>
    </location>
</feature>
<accession>A0A6A5SWB2</accession>
<protein>
    <submittedName>
        <fullName evidence="2">Uncharacterized protein</fullName>
    </submittedName>
</protein>
<dbReference type="Proteomes" id="UP000800038">
    <property type="component" value="Unassembled WGS sequence"/>
</dbReference>
<feature type="compositionally biased region" description="Polar residues" evidence="1">
    <location>
        <begin position="125"/>
        <end position="135"/>
    </location>
</feature>
<feature type="region of interest" description="Disordered" evidence="1">
    <location>
        <begin position="474"/>
        <end position="496"/>
    </location>
</feature>
<proteinExistence type="predicted"/>
<keyword evidence="3" id="KW-1185">Reference proteome</keyword>
<evidence type="ECO:0000313" key="3">
    <source>
        <dbReference type="Proteomes" id="UP000800038"/>
    </source>
</evidence>
<gene>
    <name evidence="2" type="ORF">EJ02DRAFT_341821</name>
</gene>
<organism evidence="2 3">
    <name type="scientific">Clathrospora elynae</name>
    <dbReference type="NCBI Taxonomy" id="706981"/>
    <lineage>
        <taxon>Eukaryota</taxon>
        <taxon>Fungi</taxon>
        <taxon>Dikarya</taxon>
        <taxon>Ascomycota</taxon>
        <taxon>Pezizomycotina</taxon>
        <taxon>Dothideomycetes</taxon>
        <taxon>Pleosporomycetidae</taxon>
        <taxon>Pleosporales</taxon>
        <taxon>Diademaceae</taxon>
        <taxon>Clathrospora</taxon>
    </lineage>
</organism>
<dbReference type="OrthoDB" id="2537141at2759"/>
<feature type="region of interest" description="Disordered" evidence="1">
    <location>
        <begin position="314"/>
        <end position="377"/>
    </location>
</feature>
<dbReference type="AlphaFoldDB" id="A0A6A5SWB2"/>
<feature type="compositionally biased region" description="Basic and acidic residues" evidence="1">
    <location>
        <begin position="15"/>
        <end position="29"/>
    </location>
</feature>
<feature type="region of interest" description="Disordered" evidence="1">
    <location>
        <begin position="1"/>
        <end position="137"/>
    </location>
</feature>
<dbReference type="EMBL" id="ML976019">
    <property type="protein sequence ID" value="KAF1944108.1"/>
    <property type="molecule type" value="Genomic_DNA"/>
</dbReference>
<evidence type="ECO:0000256" key="1">
    <source>
        <dbReference type="SAM" id="MobiDB-lite"/>
    </source>
</evidence>
<evidence type="ECO:0000313" key="2">
    <source>
        <dbReference type="EMBL" id="KAF1944108.1"/>
    </source>
</evidence>
<name>A0A6A5SWB2_9PLEO</name>
<reference evidence="2" key="1">
    <citation type="journal article" date="2020" name="Stud. Mycol.">
        <title>101 Dothideomycetes genomes: a test case for predicting lifestyles and emergence of pathogens.</title>
        <authorList>
            <person name="Haridas S."/>
            <person name="Albert R."/>
            <person name="Binder M."/>
            <person name="Bloem J."/>
            <person name="Labutti K."/>
            <person name="Salamov A."/>
            <person name="Andreopoulos B."/>
            <person name="Baker S."/>
            <person name="Barry K."/>
            <person name="Bills G."/>
            <person name="Bluhm B."/>
            <person name="Cannon C."/>
            <person name="Castanera R."/>
            <person name="Culley D."/>
            <person name="Daum C."/>
            <person name="Ezra D."/>
            <person name="Gonzalez J."/>
            <person name="Henrissat B."/>
            <person name="Kuo A."/>
            <person name="Liang C."/>
            <person name="Lipzen A."/>
            <person name="Lutzoni F."/>
            <person name="Magnuson J."/>
            <person name="Mondo S."/>
            <person name="Nolan M."/>
            <person name="Ohm R."/>
            <person name="Pangilinan J."/>
            <person name="Park H.-J."/>
            <person name="Ramirez L."/>
            <person name="Alfaro M."/>
            <person name="Sun H."/>
            <person name="Tritt A."/>
            <person name="Yoshinaga Y."/>
            <person name="Zwiers L.-H."/>
            <person name="Turgeon B."/>
            <person name="Goodwin S."/>
            <person name="Spatafora J."/>
            <person name="Crous P."/>
            <person name="Grigoriev I."/>
        </authorList>
    </citation>
    <scope>NUCLEOTIDE SEQUENCE</scope>
    <source>
        <strain evidence="2">CBS 161.51</strain>
    </source>
</reference>